<evidence type="ECO:0000256" key="2">
    <source>
        <dbReference type="ARBA" id="ARBA00012338"/>
    </source>
</evidence>
<dbReference type="GO" id="GO:0042450">
    <property type="term" value="P:L-arginine biosynthetic process via ornithine"/>
    <property type="evidence" value="ECO:0007669"/>
    <property type="project" value="UniProtKB-UniRule"/>
</dbReference>
<dbReference type="AlphaFoldDB" id="A0A2W2HC59"/>
<comment type="pathway">
    <text evidence="1 6">Amino-acid biosynthesis; L-arginine biosynthesis; L-arginine from L-ornithine and carbamoyl phosphate: step 3/3.</text>
</comment>
<dbReference type="EC" id="4.3.2.1" evidence="2 6"/>
<dbReference type="InterPro" id="IPR000362">
    <property type="entry name" value="Fumarate_lyase_fam"/>
</dbReference>
<protein>
    <recommendedName>
        <fullName evidence="2 6">Argininosuccinate lyase</fullName>
        <shortName evidence="6">ASAL</shortName>
        <ecNumber evidence="2 6">4.3.2.1</ecNumber>
    </recommendedName>
    <alternativeName>
        <fullName evidence="6">Arginosuccinase</fullName>
    </alternativeName>
</protein>
<evidence type="ECO:0000259" key="8">
    <source>
        <dbReference type="Pfam" id="PF14698"/>
    </source>
</evidence>
<evidence type="ECO:0000256" key="3">
    <source>
        <dbReference type="ARBA" id="ARBA00022571"/>
    </source>
</evidence>
<dbReference type="InterPro" id="IPR022761">
    <property type="entry name" value="Fumarate_lyase_N"/>
</dbReference>
<evidence type="ECO:0000313" key="10">
    <source>
        <dbReference type="Proteomes" id="UP000248544"/>
    </source>
</evidence>
<comment type="catalytic activity">
    <reaction evidence="6">
        <text>2-(N(omega)-L-arginino)succinate = fumarate + L-arginine</text>
        <dbReference type="Rhea" id="RHEA:24020"/>
        <dbReference type="ChEBI" id="CHEBI:29806"/>
        <dbReference type="ChEBI" id="CHEBI:32682"/>
        <dbReference type="ChEBI" id="CHEBI:57472"/>
        <dbReference type="EC" id="4.3.2.1"/>
    </reaction>
</comment>
<dbReference type="Gene3D" id="1.10.275.10">
    <property type="entry name" value="Fumarase/aspartase (N-terminal domain)"/>
    <property type="match status" value="1"/>
</dbReference>
<comment type="subcellular location">
    <subcellularLocation>
        <location evidence="6">Cytoplasm</location>
    </subcellularLocation>
</comment>
<dbReference type="Proteomes" id="UP000248544">
    <property type="component" value="Unassembled WGS sequence"/>
</dbReference>
<keyword evidence="10" id="KW-1185">Reference proteome</keyword>
<dbReference type="InterPro" id="IPR020557">
    <property type="entry name" value="Fumarate_lyase_CS"/>
</dbReference>
<feature type="domain" description="Fumarate lyase N-terminal" evidence="7">
    <location>
        <begin position="13"/>
        <end position="300"/>
    </location>
</feature>
<dbReference type="Pfam" id="PF00206">
    <property type="entry name" value="Lyase_1"/>
    <property type="match status" value="1"/>
</dbReference>
<dbReference type="SUPFAM" id="SSF48557">
    <property type="entry name" value="L-aspartase-like"/>
    <property type="match status" value="1"/>
</dbReference>
<comment type="caution">
    <text evidence="9">The sequence shown here is derived from an EMBL/GenBank/DDBJ whole genome shotgun (WGS) entry which is preliminary data.</text>
</comment>
<name>A0A2W2HC59_9ACTN</name>
<dbReference type="InterPro" id="IPR009049">
    <property type="entry name" value="Argininosuccinate_lyase"/>
</dbReference>
<evidence type="ECO:0000256" key="4">
    <source>
        <dbReference type="ARBA" id="ARBA00022605"/>
    </source>
</evidence>
<dbReference type="PANTHER" id="PTHR43814">
    <property type="entry name" value="ARGININOSUCCINATE LYASE"/>
    <property type="match status" value="1"/>
</dbReference>
<organism evidence="9 10">
    <name type="scientific">Spongiactinospora gelatinilytica</name>
    <dbReference type="NCBI Taxonomy" id="2666298"/>
    <lineage>
        <taxon>Bacteria</taxon>
        <taxon>Bacillati</taxon>
        <taxon>Actinomycetota</taxon>
        <taxon>Actinomycetes</taxon>
        <taxon>Streptosporangiales</taxon>
        <taxon>Streptosporangiaceae</taxon>
        <taxon>Spongiactinospora</taxon>
    </lineage>
</organism>
<keyword evidence="6" id="KW-0963">Cytoplasm</keyword>
<evidence type="ECO:0000256" key="5">
    <source>
        <dbReference type="ARBA" id="ARBA00023239"/>
    </source>
</evidence>
<dbReference type="Gene3D" id="1.10.40.30">
    <property type="entry name" value="Fumarase/aspartase (C-terminal domain)"/>
    <property type="match status" value="1"/>
</dbReference>
<dbReference type="PROSITE" id="PS00163">
    <property type="entry name" value="FUMARATE_LYASES"/>
    <property type="match status" value="1"/>
</dbReference>
<dbReference type="CDD" id="cd01359">
    <property type="entry name" value="Argininosuccinate_lyase"/>
    <property type="match status" value="1"/>
</dbReference>
<evidence type="ECO:0000256" key="6">
    <source>
        <dbReference type="HAMAP-Rule" id="MF_00006"/>
    </source>
</evidence>
<feature type="domain" description="Argininosuccinate lyase C-terminal" evidence="8">
    <location>
        <begin position="363"/>
        <end position="430"/>
    </location>
</feature>
<dbReference type="FunFam" id="1.10.40.30:FF:000001">
    <property type="entry name" value="Argininosuccinate lyase"/>
    <property type="match status" value="1"/>
</dbReference>
<evidence type="ECO:0000256" key="1">
    <source>
        <dbReference type="ARBA" id="ARBA00004941"/>
    </source>
</evidence>
<dbReference type="InterPro" id="IPR008948">
    <property type="entry name" value="L-Aspartase-like"/>
</dbReference>
<gene>
    <name evidence="6 9" type="primary">argH</name>
    <name evidence="9" type="ORF">C1I98_11795</name>
</gene>
<dbReference type="FunFam" id="1.20.200.10:FF:000015">
    <property type="entry name" value="argininosuccinate lyase isoform X2"/>
    <property type="match status" value="1"/>
</dbReference>
<dbReference type="NCBIfam" id="TIGR00838">
    <property type="entry name" value="argH"/>
    <property type="match status" value="1"/>
</dbReference>
<keyword evidence="5 6" id="KW-0456">Lyase</keyword>
<comment type="similarity">
    <text evidence="6">Belongs to the lyase 1 family. Argininosuccinate lyase subfamily.</text>
</comment>
<dbReference type="HAMAP" id="MF_00006">
    <property type="entry name" value="Arg_succ_lyase"/>
    <property type="match status" value="1"/>
</dbReference>
<dbReference type="Pfam" id="PF14698">
    <property type="entry name" value="ASL_C2"/>
    <property type="match status" value="1"/>
</dbReference>
<reference evidence="9 10" key="1">
    <citation type="submission" date="2018-01" db="EMBL/GenBank/DDBJ databases">
        <title>Draft genome sequence of Sphaerisporangium sp. 7K107.</title>
        <authorList>
            <person name="Sahin N."/>
            <person name="Saygin H."/>
            <person name="Ay H."/>
        </authorList>
    </citation>
    <scope>NUCLEOTIDE SEQUENCE [LARGE SCALE GENOMIC DNA]</scope>
    <source>
        <strain evidence="9 10">7K107</strain>
    </source>
</reference>
<sequence>MRLWGGRFEGGPADALTRLSVSVQFDWRLAPYDLLASRAHARVLNRAGLLDDDELSRMIGALDDLERACVSGDFRPTVADEDVHTALERGLLERLGALGGKLRAGRSRNDQVATDLRLYLRDHVRHIVSRLVELETALMSQAEKHTETAAPGMTHLQHAQPVAFGHQLLAHVHAFARDIDRLRDWDRRAAVSPLGAGALAGSSLPLDPQTVAEELGFGSAAPNSMDAVADRDFAAEFLFCAAMIGVHLSRLGEEIVLWASQEFRWIEMDDAYSTGSSIMPQKKNPDVAELARGKSGRLIGALTTLLTVLKGLPLTYNRDLQEDKEPVFDAVDTLLLVLPAVAGLVATMRVNTARLTASAPDGFALATDLAELLVRKGVPFRDAHEAVGHLVVWCQVHDKTLDGVTDEELAKVSPHFTPDSRDVLNVPGALAARKAHGGTAPDRVRDQLISLREVVDAQAAWAAGA</sequence>
<keyword evidence="3 6" id="KW-0055">Arginine biosynthesis</keyword>
<accession>A0A2W2HC59</accession>
<dbReference type="InterPro" id="IPR029419">
    <property type="entry name" value="Arg_succ_lyase_C"/>
</dbReference>
<dbReference type="UniPathway" id="UPA00068">
    <property type="reaction ID" value="UER00114"/>
</dbReference>
<proteinExistence type="inferred from homology"/>
<dbReference type="PRINTS" id="PR00149">
    <property type="entry name" value="FUMRATELYASE"/>
</dbReference>
<dbReference type="PANTHER" id="PTHR43814:SF1">
    <property type="entry name" value="ARGININOSUCCINATE LYASE"/>
    <property type="match status" value="1"/>
</dbReference>
<dbReference type="GO" id="GO:0004056">
    <property type="term" value="F:argininosuccinate lyase activity"/>
    <property type="evidence" value="ECO:0007669"/>
    <property type="project" value="UniProtKB-UniRule"/>
</dbReference>
<evidence type="ECO:0000313" key="9">
    <source>
        <dbReference type="EMBL" id="PZG49525.1"/>
    </source>
</evidence>
<dbReference type="EMBL" id="POUA01000069">
    <property type="protein sequence ID" value="PZG49525.1"/>
    <property type="molecule type" value="Genomic_DNA"/>
</dbReference>
<dbReference type="InterPro" id="IPR024083">
    <property type="entry name" value="Fumarase/histidase_N"/>
</dbReference>
<dbReference type="GO" id="GO:0005829">
    <property type="term" value="C:cytosol"/>
    <property type="evidence" value="ECO:0007669"/>
    <property type="project" value="TreeGrafter"/>
</dbReference>
<dbReference type="RefSeq" id="WP_111167208.1">
    <property type="nucleotide sequence ID" value="NZ_POUA01000069.1"/>
</dbReference>
<evidence type="ECO:0000259" key="7">
    <source>
        <dbReference type="Pfam" id="PF00206"/>
    </source>
</evidence>
<dbReference type="PRINTS" id="PR00145">
    <property type="entry name" value="ARGSUCLYASE"/>
</dbReference>
<keyword evidence="4 6" id="KW-0028">Amino-acid biosynthesis</keyword>
<dbReference type="Gene3D" id="1.20.200.10">
    <property type="entry name" value="Fumarase/aspartase (Central domain)"/>
    <property type="match status" value="1"/>
</dbReference>